<dbReference type="InterPro" id="IPR013783">
    <property type="entry name" value="Ig-like_fold"/>
</dbReference>
<reference evidence="5" key="2">
    <citation type="submission" date="2020-08" db="EMBL/GenBank/DDBJ databases">
        <title>Plant Genome Project.</title>
        <authorList>
            <person name="Zhang R.-G."/>
        </authorList>
    </citation>
    <scope>NUCLEOTIDE SEQUENCE</scope>
    <source>
        <strain evidence="5">Huo1</strain>
        <tissue evidence="5">Leaf</tissue>
    </source>
</reference>
<name>A0A8X8Z660_SALSN</name>
<dbReference type="InterPro" id="IPR036770">
    <property type="entry name" value="Ankyrin_rpt-contain_sf"/>
</dbReference>
<gene>
    <name evidence="5" type="ORF">SASPL_147811</name>
</gene>
<keyword evidence="2 3" id="KW-0040">ANK repeat</keyword>
<feature type="domain" description="MSP" evidence="4">
    <location>
        <begin position="1"/>
        <end position="135"/>
    </location>
</feature>
<dbReference type="Gene3D" id="1.25.40.20">
    <property type="entry name" value="Ankyrin repeat-containing domain"/>
    <property type="match status" value="2"/>
</dbReference>
<feature type="repeat" description="ANK" evidence="3">
    <location>
        <begin position="272"/>
        <end position="304"/>
    </location>
</feature>
<evidence type="ECO:0000259" key="4">
    <source>
        <dbReference type="PROSITE" id="PS50202"/>
    </source>
</evidence>
<dbReference type="PRINTS" id="PR01415">
    <property type="entry name" value="ANKYRIN"/>
</dbReference>
<reference evidence="5" key="1">
    <citation type="submission" date="2018-01" db="EMBL/GenBank/DDBJ databases">
        <authorList>
            <person name="Mao J.F."/>
        </authorList>
    </citation>
    <scope>NUCLEOTIDE SEQUENCE</scope>
    <source>
        <strain evidence="5">Huo1</strain>
        <tissue evidence="5">Leaf</tissue>
    </source>
</reference>
<feature type="repeat" description="ANK" evidence="3">
    <location>
        <begin position="393"/>
        <end position="425"/>
    </location>
</feature>
<keyword evidence="1" id="KW-0677">Repeat</keyword>
<dbReference type="InterPro" id="IPR008962">
    <property type="entry name" value="PapD-like_sf"/>
</dbReference>
<feature type="repeat" description="ANK" evidence="3">
    <location>
        <begin position="239"/>
        <end position="271"/>
    </location>
</feature>
<comment type="caution">
    <text evidence="5">The sequence shown here is derived from an EMBL/GenBank/DDBJ whole genome shotgun (WGS) entry which is preliminary data.</text>
</comment>
<dbReference type="InterPro" id="IPR000535">
    <property type="entry name" value="MSP_dom"/>
</dbReference>
<accession>A0A8X8Z660</accession>
<dbReference type="SMART" id="SM00248">
    <property type="entry name" value="ANK"/>
    <property type="match status" value="6"/>
</dbReference>
<dbReference type="PROSITE" id="PS50088">
    <property type="entry name" value="ANK_REPEAT"/>
    <property type="match status" value="5"/>
</dbReference>
<dbReference type="SUPFAM" id="SSF48403">
    <property type="entry name" value="Ankyrin repeat"/>
    <property type="match status" value="1"/>
</dbReference>
<keyword evidence="6" id="KW-1185">Reference proteome</keyword>
<dbReference type="SUPFAM" id="SSF49354">
    <property type="entry name" value="PapD-like"/>
    <property type="match status" value="1"/>
</dbReference>
<organism evidence="5">
    <name type="scientific">Salvia splendens</name>
    <name type="common">Scarlet sage</name>
    <dbReference type="NCBI Taxonomy" id="180675"/>
    <lineage>
        <taxon>Eukaryota</taxon>
        <taxon>Viridiplantae</taxon>
        <taxon>Streptophyta</taxon>
        <taxon>Embryophyta</taxon>
        <taxon>Tracheophyta</taxon>
        <taxon>Spermatophyta</taxon>
        <taxon>Magnoliopsida</taxon>
        <taxon>eudicotyledons</taxon>
        <taxon>Gunneridae</taxon>
        <taxon>Pentapetalae</taxon>
        <taxon>asterids</taxon>
        <taxon>lamiids</taxon>
        <taxon>Lamiales</taxon>
        <taxon>Lamiaceae</taxon>
        <taxon>Nepetoideae</taxon>
        <taxon>Mentheae</taxon>
        <taxon>Salviinae</taxon>
        <taxon>Salvia</taxon>
        <taxon>Salvia subgen. Calosphace</taxon>
        <taxon>core Calosphace</taxon>
    </lineage>
</organism>
<dbReference type="Gene3D" id="2.60.40.10">
    <property type="entry name" value="Immunoglobulins"/>
    <property type="match status" value="1"/>
</dbReference>
<dbReference type="PROSITE" id="PS50202">
    <property type="entry name" value="MSP"/>
    <property type="match status" value="1"/>
</dbReference>
<dbReference type="PROSITE" id="PS50297">
    <property type="entry name" value="ANK_REP_REGION"/>
    <property type="match status" value="5"/>
</dbReference>
<dbReference type="PANTHER" id="PTHR24198:SF165">
    <property type="entry name" value="ANKYRIN REPEAT-CONTAINING PROTEIN-RELATED"/>
    <property type="match status" value="1"/>
</dbReference>
<dbReference type="Proteomes" id="UP000298416">
    <property type="component" value="Unassembled WGS sequence"/>
</dbReference>
<dbReference type="Pfam" id="PF12796">
    <property type="entry name" value="Ank_2"/>
    <property type="match status" value="2"/>
</dbReference>
<evidence type="ECO:0000256" key="3">
    <source>
        <dbReference type="PROSITE-ProRule" id="PRU00023"/>
    </source>
</evidence>
<proteinExistence type="predicted"/>
<dbReference type="InterPro" id="IPR002110">
    <property type="entry name" value="Ankyrin_rpt"/>
</dbReference>
<sequence>MEKLVQLSDQEILIDFSPNTKCRTTIRLKSLLPSAPLAFKLQTSSPHKFLVNPPTGLVPPLSSASFQIVLKPQPHPPPSFPRSPSDRFLLKISPAPDLPLDSPESTHPQLANRWFDRVDSVPIQIYDAKLKVYFVGKFLLSHAVSGGDLDSMRGIIKRQRSIVPDLADREAEALYRAAAQHSGVAALLVDAGLRIGGNDELRREGKGWGGMHAAAAFDRAGEIEERVRGGEGVECRDREGRTPLILAAGKGNLRSVEALVRMGANVDARSRDGRTAMYRAAANGDLAVVEVMVAAGGDPTIGDVEHCRSAIGVARDKGHMDIVKVLEQGEAVLRAARSGELDTLEALLEKGANAGFCDQYGLTALHVAAIKGNKDVVMMLVEFGAGVEWQDTEGHTALHLAVEGGSVETVEVLICRGANVNATTAKGATPLHVSKLMEYEDITKLLLDKGAAFVAPSEV</sequence>
<evidence type="ECO:0000256" key="1">
    <source>
        <dbReference type="ARBA" id="ARBA00022737"/>
    </source>
</evidence>
<feature type="repeat" description="ANK" evidence="3">
    <location>
        <begin position="360"/>
        <end position="392"/>
    </location>
</feature>
<evidence type="ECO:0000313" key="6">
    <source>
        <dbReference type="Proteomes" id="UP000298416"/>
    </source>
</evidence>
<evidence type="ECO:0000313" key="5">
    <source>
        <dbReference type="EMBL" id="KAG6393567.1"/>
    </source>
</evidence>
<dbReference type="EMBL" id="PNBA02000018">
    <property type="protein sequence ID" value="KAG6393567.1"/>
    <property type="molecule type" value="Genomic_DNA"/>
</dbReference>
<dbReference type="AlphaFoldDB" id="A0A8X8Z660"/>
<dbReference type="PANTHER" id="PTHR24198">
    <property type="entry name" value="ANKYRIN REPEAT AND PROTEIN KINASE DOMAIN-CONTAINING PROTEIN"/>
    <property type="match status" value="1"/>
</dbReference>
<evidence type="ECO:0000256" key="2">
    <source>
        <dbReference type="ARBA" id="ARBA00023043"/>
    </source>
</evidence>
<feature type="repeat" description="ANK" evidence="3">
    <location>
        <begin position="426"/>
        <end position="458"/>
    </location>
</feature>
<protein>
    <recommendedName>
        <fullName evidence="4">MSP domain-containing protein</fullName>
    </recommendedName>
</protein>
<dbReference type="Pfam" id="PF00635">
    <property type="entry name" value="Motile_Sperm"/>
    <property type="match status" value="1"/>
</dbReference>